<reference evidence="5 6" key="1">
    <citation type="submission" date="2023-08" db="EMBL/GenBank/DDBJ databases">
        <title>Mesonia sp. MT50, isolated from deep-sea sediment of the Mariana Trench.</title>
        <authorList>
            <person name="Fu H."/>
        </authorList>
    </citation>
    <scope>NUCLEOTIDE SEQUENCE [LARGE SCALE GENOMIC DNA]</scope>
    <source>
        <strain evidence="5 6">MT50</strain>
    </source>
</reference>
<protein>
    <recommendedName>
        <fullName evidence="2">N-acetylmuramoyl-L-alanine amidase</fullName>
        <ecNumber evidence="2">3.5.1.28</ecNumber>
    </recommendedName>
</protein>
<dbReference type="EMBL" id="JAVHUL010000014">
    <property type="protein sequence ID" value="MDQ7917285.1"/>
    <property type="molecule type" value="Genomic_DNA"/>
</dbReference>
<dbReference type="RefSeq" id="WP_308863995.1">
    <property type="nucleotide sequence ID" value="NZ_JAVHUL010000014.1"/>
</dbReference>
<dbReference type="PANTHER" id="PTHR30404:SF0">
    <property type="entry name" value="N-ACETYLMURAMOYL-L-ALANINE AMIDASE AMIC"/>
    <property type="match status" value="1"/>
</dbReference>
<keyword evidence="3 5" id="KW-0378">Hydrolase</keyword>
<dbReference type="EC" id="3.5.1.28" evidence="2"/>
<evidence type="ECO:0000256" key="3">
    <source>
        <dbReference type="ARBA" id="ARBA00022801"/>
    </source>
</evidence>
<dbReference type="GO" id="GO:0008745">
    <property type="term" value="F:N-acetylmuramoyl-L-alanine amidase activity"/>
    <property type="evidence" value="ECO:0007669"/>
    <property type="project" value="UniProtKB-EC"/>
</dbReference>
<feature type="domain" description="MurNAc-LAA" evidence="4">
    <location>
        <begin position="91"/>
        <end position="249"/>
    </location>
</feature>
<sequence length="368" mass="41267">MKNNIVYILLFCCFFSINSYSKEITPPKPFIVVLDAGHGGKDPGNRGNGFYEKHIALDIVLQVGKLLEKNKEIKVIYTRKTDVFIPLHQRADIANDAQADLFVSVHCNAASASSAHGTETFVLGLHNNKANLEIAMKENSVIYLEENYEVTYDGFDPKDPSSYIGMTLMQEEYLDQSILLADFIQTEYTNTLKRRDRGVKQAGLLVLRETYMPSVLTEVGFLTNKTEGTYLNSTKAKAQVAKSIEKGIVNYKNSINLHFSETSALLEPKSVEEREYGDHYQGISFKVQIAAGSTIIETAPYNFKGLKGVERNKEAQLYKYYYGKTSSYSKAKDLLIKAKTTGYKSSYLVAFKKGNKISVNEALKSPKK</sequence>
<dbReference type="PANTHER" id="PTHR30404">
    <property type="entry name" value="N-ACETYLMURAMOYL-L-ALANINE AMIDASE"/>
    <property type="match status" value="1"/>
</dbReference>
<evidence type="ECO:0000313" key="5">
    <source>
        <dbReference type="EMBL" id="MDQ7917285.1"/>
    </source>
</evidence>
<keyword evidence="6" id="KW-1185">Reference proteome</keyword>
<name>A0ABU1A0Q1_9FLAO</name>
<comment type="caution">
    <text evidence="5">The sequence shown here is derived from an EMBL/GenBank/DDBJ whole genome shotgun (WGS) entry which is preliminary data.</text>
</comment>
<evidence type="ECO:0000256" key="1">
    <source>
        <dbReference type="ARBA" id="ARBA00001561"/>
    </source>
</evidence>
<dbReference type="SUPFAM" id="SSF53187">
    <property type="entry name" value="Zn-dependent exopeptidases"/>
    <property type="match status" value="1"/>
</dbReference>
<dbReference type="InterPro" id="IPR050695">
    <property type="entry name" value="N-acetylmuramoyl_amidase_3"/>
</dbReference>
<evidence type="ECO:0000259" key="4">
    <source>
        <dbReference type="SMART" id="SM00646"/>
    </source>
</evidence>
<dbReference type="CDD" id="cd02696">
    <property type="entry name" value="MurNAc-LAA"/>
    <property type="match status" value="1"/>
</dbReference>
<dbReference type="Proteomes" id="UP001230915">
    <property type="component" value="Unassembled WGS sequence"/>
</dbReference>
<dbReference type="Gene3D" id="3.40.630.40">
    <property type="entry name" value="Zn-dependent exopeptidases"/>
    <property type="match status" value="1"/>
</dbReference>
<comment type="catalytic activity">
    <reaction evidence="1">
        <text>Hydrolyzes the link between N-acetylmuramoyl residues and L-amino acid residues in certain cell-wall glycopeptides.</text>
        <dbReference type="EC" id="3.5.1.28"/>
    </reaction>
</comment>
<gene>
    <name evidence="5" type="ORF">RBU60_06830</name>
</gene>
<dbReference type="InterPro" id="IPR002508">
    <property type="entry name" value="MurNAc-LAA_cat"/>
</dbReference>
<dbReference type="Pfam" id="PF01520">
    <property type="entry name" value="Amidase_3"/>
    <property type="match status" value="1"/>
</dbReference>
<accession>A0ABU1A0Q1</accession>
<dbReference type="SMART" id="SM00646">
    <property type="entry name" value="Ami_3"/>
    <property type="match status" value="1"/>
</dbReference>
<proteinExistence type="predicted"/>
<evidence type="ECO:0000256" key="2">
    <source>
        <dbReference type="ARBA" id="ARBA00011901"/>
    </source>
</evidence>
<evidence type="ECO:0000313" key="6">
    <source>
        <dbReference type="Proteomes" id="UP001230915"/>
    </source>
</evidence>
<organism evidence="5 6">
    <name type="scientific">Mesonia profundi</name>
    <dbReference type="NCBI Taxonomy" id="3070998"/>
    <lineage>
        <taxon>Bacteria</taxon>
        <taxon>Pseudomonadati</taxon>
        <taxon>Bacteroidota</taxon>
        <taxon>Flavobacteriia</taxon>
        <taxon>Flavobacteriales</taxon>
        <taxon>Flavobacteriaceae</taxon>
        <taxon>Mesonia</taxon>
    </lineage>
</organism>